<keyword evidence="3" id="KW-1185">Reference proteome</keyword>
<accession>U6B8A7</accession>
<reference evidence="2 3" key="1">
    <citation type="journal article" date="2014" name="Mol. Plant Microbe Interact.">
        <title>The complete genome sequence of Candidatus Liberibacter americanus, associated with citrus Huanglongbing.</title>
        <authorList>
            <person name="Wulff N.A."/>
            <person name="Zhang S."/>
            <person name="Setubal J.C."/>
            <person name="Almeida N.F."/>
            <person name="Martins E.C."/>
            <person name="Harakava R."/>
            <person name="Kumar D."/>
            <person name="Rangel L.T."/>
            <person name="Foissac X."/>
            <person name="Bove J."/>
            <person name="Gabriel D.W."/>
        </authorList>
    </citation>
    <scope>NUCLEOTIDE SEQUENCE [LARGE SCALE GENOMIC DNA]</scope>
    <source>
        <strain evidence="2 3">Sao Paulo</strain>
    </source>
</reference>
<dbReference type="RefSeq" id="WP_007557320.1">
    <property type="nucleotide sequence ID" value="NC_022793.1"/>
</dbReference>
<dbReference type="AlphaFoldDB" id="U6B8A7"/>
<evidence type="ECO:0000256" key="1">
    <source>
        <dbReference type="SAM" id="MobiDB-lite"/>
    </source>
</evidence>
<dbReference type="PATRIC" id="fig|1261131.3.peg.721"/>
<proteinExistence type="predicted"/>
<dbReference type="STRING" id="1261131.lam_758"/>
<sequence length="111" mass="12531">MAKDDIEDGFQALPGELESDDEAEDETEVESEAEPEPEFLAPQPDMSECRHYLEDLVGYVTKNVLSPPPGSGSDNPLAFLHNAHSYLQYALEDVEEQLVKHFEVNHFEDPR</sequence>
<feature type="compositionally biased region" description="Acidic residues" evidence="1">
    <location>
        <begin position="17"/>
        <end position="37"/>
    </location>
</feature>
<dbReference type="KEGG" id="lar:lam_758"/>
<gene>
    <name evidence="2" type="ORF">lam_758</name>
</gene>
<feature type="region of interest" description="Disordered" evidence="1">
    <location>
        <begin position="1"/>
        <end position="45"/>
    </location>
</feature>
<evidence type="ECO:0000313" key="3">
    <source>
        <dbReference type="Proteomes" id="UP000017862"/>
    </source>
</evidence>
<evidence type="ECO:0000313" key="2">
    <source>
        <dbReference type="EMBL" id="AHA28101.1"/>
    </source>
</evidence>
<dbReference type="Proteomes" id="UP000017862">
    <property type="component" value="Chromosome"/>
</dbReference>
<name>U6B8A7_9HYPH</name>
<protein>
    <submittedName>
        <fullName evidence="2">Uncharacterized protein</fullName>
    </submittedName>
</protein>
<organism evidence="2 3">
    <name type="scientific">Candidatus Liberibacter americanus str. Sao Paulo</name>
    <dbReference type="NCBI Taxonomy" id="1261131"/>
    <lineage>
        <taxon>Bacteria</taxon>
        <taxon>Pseudomonadati</taxon>
        <taxon>Pseudomonadota</taxon>
        <taxon>Alphaproteobacteria</taxon>
        <taxon>Hyphomicrobiales</taxon>
        <taxon>Rhizobiaceae</taxon>
        <taxon>Liberibacter</taxon>
    </lineage>
</organism>
<dbReference type="HOGENOM" id="CLU_2153744_0_0_5"/>
<dbReference type="EMBL" id="CP006604">
    <property type="protein sequence ID" value="AHA28101.1"/>
    <property type="molecule type" value="Genomic_DNA"/>
</dbReference>